<organism evidence="1 2">
    <name type="scientific">Hyunsoonleella flava</name>
    <dbReference type="NCBI Taxonomy" id="2527939"/>
    <lineage>
        <taxon>Bacteria</taxon>
        <taxon>Pseudomonadati</taxon>
        <taxon>Bacteroidota</taxon>
        <taxon>Flavobacteriia</taxon>
        <taxon>Flavobacteriales</taxon>
        <taxon>Flavobacteriaceae</taxon>
    </lineage>
</organism>
<reference evidence="1 2" key="1">
    <citation type="submission" date="2019-02" db="EMBL/GenBank/DDBJ databases">
        <title>Hyunsoonleella sp., isolated from marine sediment.</title>
        <authorList>
            <person name="Liu B.-T."/>
        </authorList>
    </citation>
    <scope>NUCLEOTIDE SEQUENCE [LARGE SCALE GENOMIC DNA]</scope>
    <source>
        <strain evidence="1 2">T58</strain>
    </source>
</reference>
<dbReference type="SUPFAM" id="SSF56801">
    <property type="entry name" value="Acetyl-CoA synthetase-like"/>
    <property type="match status" value="1"/>
</dbReference>
<dbReference type="GO" id="GO:0016874">
    <property type="term" value="F:ligase activity"/>
    <property type="evidence" value="ECO:0007669"/>
    <property type="project" value="UniProtKB-KW"/>
</dbReference>
<keyword evidence="1" id="KW-0436">Ligase</keyword>
<dbReference type="PANTHER" id="PTHR36932">
    <property type="entry name" value="CAPSULAR POLYSACCHARIDE BIOSYNTHESIS PROTEIN"/>
    <property type="match status" value="1"/>
</dbReference>
<dbReference type="OrthoDB" id="580775at2"/>
<dbReference type="InterPro" id="IPR053158">
    <property type="entry name" value="CapK_Type1_Caps_Biosynth"/>
</dbReference>
<accession>A0A4Q9FG01</accession>
<proteinExistence type="predicted"/>
<gene>
    <name evidence="1" type="ORF">EYD45_14640</name>
</gene>
<keyword evidence="2" id="KW-1185">Reference proteome</keyword>
<sequence length="436" mass="49783">MNLFNLTLKLKGFPIERAKRDLAKIQSKTDAEYDAYLNSRKKAIVEHHLMYNNFYKGLTKGIDTADWNALPVIKKSDLQIPLKDRLSDGFTTKNCHIHKTSGSSGTPLIFAKDKYTHAMSWANFMDRYNWYGINAATSKQARFYGIPLNCTDYYKERFKDVLGNRFRFSVFDLSEKQLEWNVKKFKSTAFEYINGYTSAIVQLAKFLKEKDIVLKDICPTLKLCIVTAEMLFDDDKVLLQKQLGVPVANEYGSAELSLIAFNNLDDEWLINTEDLFIEILDENGKPLQNGKEGRIVVTSLYNFAHPFIRYDLGDIGALQEASTPKKPLLKNVIGRTSDIAVLPSGRQAAGLTFYYITKTVIEDDGNVKEFIIEQHALDVFKIIYTSTAPLSESKIKAIENSIETYLEPSLVVNFERKKELKRTKGGKIRQFTSFVK</sequence>
<name>A0A4Q9FG01_9FLAO</name>
<dbReference type="InterPro" id="IPR042099">
    <property type="entry name" value="ANL_N_sf"/>
</dbReference>
<dbReference type="PANTHER" id="PTHR36932:SF1">
    <property type="entry name" value="CAPSULAR POLYSACCHARIDE BIOSYNTHESIS PROTEIN"/>
    <property type="match status" value="1"/>
</dbReference>
<dbReference type="Gene3D" id="3.40.50.12780">
    <property type="entry name" value="N-terminal domain of ligase-like"/>
    <property type="match status" value="1"/>
</dbReference>
<dbReference type="EMBL" id="SIRT01000015">
    <property type="protein sequence ID" value="TBN00243.1"/>
    <property type="molecule type" value="Genomic_DNA"/>
</dbReference>
<evidence type="ECO:0000313" key="2">
    <source>
        <dbReference type="Proteomes" id="UP000291142"/>
    </source>
</evidence>
<dbReference type="AlphaFoldDB" id="A0A4Q9FG01"/>
<evidence type="ECO:0000313" key="1">
    <source>
        <dbReference type="EMBL" id="TBN00243.1"/>
    </source>
</evidence>
<dbReference type="Proteomes" id="UP000291142">
    <property type="component" value="Unassembled WGS sequence"/>
</dbReference>
<comment type="caution">
    <text evidence="1">The sequence shown here is derived from an EMBL/GenBank/DDBJ whole genome shotgun (WGS) entry which is preliminary data.</text>
</comment>
<protein>
    <submittedName>
        <fullName evidence="1">Phenylacetate--CoA ligase family protein</fullName>
    </submittedName>
</protein>